<dbReference type="PANTHER" id="PTHR43784">
    <property type="entry name" value="GDSL-LIKE LIPASE/ACYLHYDROLASE, PUTATIVE (AFU_ORTHOLOGUE AFUA_2G00820)-RELATED"/>
    <property type="match status" value="1"/>
</dbReference>
<accession>A0A941D9U9</accession>
<dbReference type="Gene3D" id="3.40.50.1110">
    <property type="entry name" value="SGNH hydrolase"/>
    <property type="match status" value="1"/>
</dbReference>
<dbReference type="PANTHER" id="PTHR43784:SF2">
    <property type="entry name" value="GDSL-LIKE LIPASE_ACYLHYDROLASE, PUTATIVE (AFU_ORTHOLOGUE AFUA_2G00820)-RELATED"/>
    <property type="match status" value="1"/>
</dbReference>
<dbReference type="RefSeq" id="WP_211604154.1">
    <property type="nucleotide sequence ID" value="NZ_JAGSNF010000022.1"/>
</dbReference>
<dbReference type="AlphaFoldDB" id="A0A941D9U9"/>
<name>A0A941D9U9_9MICO</name>
<dbReference type="GO" id="GO:0016787">
    <property type="term" value="F:hydrolase activity"/>
    <property type="evidence" value="ECO:0007669"/>
    <property type="project" value="UniProtKB-KW"/>
</dbReference>
<keyword evidence="2" id="KW-0378">Hydrolase</keyword>
<dbReference type="InterPro" id="IPR036514">
    <property type="entry name" value="SGNH_hydro_sf"/>
</dbReference>
<feature type="domain" description="SGNH hydrolase-type esterase" evidence="1">
    <location>
        <begin position="6"/>
        <end position="179"/>
    </location>
</feature>
<evidence type="ECO:0000313" key="3">
    <source>
        <dbReference type="Proteomes" id="UP000677016"/>
    </source>
</evidence>
<dbReference type="SUPFAM" id="SSF52266">
    <property type="entry name" value="SGNH hydrolase"/>
    <property type="match status" value="1"/>
</dbReference>
<organism evidence="2 3">
    <name type="scientific">Phycicoccus avicenniae</name>
    <dbReference type="NCBI Taxonomy" id="2828860"/>
    <lineage>
        <taxon>Bacteria</taxon>
        <taxon>Bacillati</taxon>
        <taxon>Actinomycetota</taxon>
        <taxon>Actinomycetes</taxon>
        <taxon>Micrococcales</taxon>
        <taxon>Intrasporangiaceae</taxon>
        <taxon>Phycicoccus</taxon>
    </lineage>
</organism>
<sequence>MTTFVALGDSLTEGVGDPHPDYPNGWRGWAKLVADALGTHTEDAAYVNLALRGRRVAQVLEHQVPVVVRARPSLATVWAGGNDLLLPRVDVDVVAATLDAVVAAVAAPSTRVVVLTVPEVTVTPLLRRARPRVVAYNDRVRALAERRGATLVDVADLGRWGPDAFCVDRVHLNAWGHRLVAHRVADALGVGPVRGSRREAAPGHRPTAPRWAEEARWWTGAVVPHVWRWGTMAGRRDRREPKWAEPVPCVGRLAGREAASGLTP</sequence>
<keyword evidence="3" id="KW-1185">Reference proteome</keyword>
<comment type="caution">
    <text evidence="2">The sequence shown here is derived from an EMBL/GenBank/DDBJ whole genome shotgun (WGS) entry which is preliminary data.</text>
</comment>
<dbReference type="EMBL" id="JAGSNF010000022">
    <property type="protein sequence ID" value="MBR7744628.1"/>
    <property type="molecule type" value="Genomic_DNA"/>
</dbReference>
<dbReference type="InterPro" id="IPR053140">
    <property type="entry name" value="GDSL_Rv0518-like"/>
</dbReference>
<protein>
    <submittedName>
        <fullName evidence="2">SGNH/GDSL hydrolase family protein</fullName>
    </submittedName>
</protein>
<reference evidence="2" key="1">
    <citation type="submission" date="2021-04" db="EMBL/GenBank/DDBJ databases">
        <title>Phycicoccus avicenniae sp. nov., a novel endophytic actinomycetes isolated from branch of Avicennia mariana.</title>
        <authorList>
            <person name="Tuo L."/>
        </authorList>
    </citation>
    <scope>NUCLEOTIDE SEQUENCE</scope>
    <source>
        <strain evidence="2">BSK3Z-2</strain>
    </source>
</reference>
<proteinExistence type="predicted"/>
<dbReference type="CDD" id="cd01832">
    <property type="entry name" value="SGNH_hydrolase_like_1"/>
    <property type="match status" value="1"/>
</dbReference>
<dbReference type="InterPro" id="IPR013830">
    <property type="entry name" value="SGNH_hydro"/>
</dbReference>
<gene>
    <name evidence="2" type="ORF">KC207_15130</name>
</gene>
<evidence type="ECO:0000259" key="1">
    <source>
        <dbReference type="Pfam" id="PF13472"/>
    </source>
</evidence>
<dbReference type="Proteomes" id="UP000677016">
    <property type="component" value="Unassembled WGS sequence"/>
</dbReference>
<evidence type="ECO:0000313" key="2">
    <source>
        <dbReference type="EMBL" id="MBR7744628.1"/>
    </source>
</evidence>
<dbReference type="Pfam" id="PF13472">
    <property type="entry name" value="Lipase_GDSL_2"/>
    <property type="match status" value="1"/>
</dbReference>